<evidence type="ECO:0000313" key="2">
    <source>
        <dbReference type="Proteomes" id="UP000199184"/>
    </source>
</evidence>
<name>A0A1C3X5B7_9BRAD</name>
<evidence type="ECO:0000313" key="1">
    <source>
        <dbReference type="EMBL" id="SCB47419.1"/>
    </source>
</evidence>
<organism evidence="1 2">
    <name type="scientific">Bradyrhizobium shewense</name>
    <dbReference type="NCBI Taxonomy" id="1761772"/>
    <lineage>
        <taxon>Bacteria</taxon>
        <taxon>Pseudomonadati</taxon>
        <taxon>Pseudomonadota</taxon>
        <taxon>Alphaproteobacteria</taxon>
        <taxon>Hyphomicrobiales</taxon>
        <taxon>Nitrobacteraceae</taxon>
        <taxon>Bradyrhizobium</taxon>
    </lineage>
</organism>
<gene>
    <name evidence="1" type="ORF">GA0061098_1012110</name>
</gene>
<dbReference type="Proteomes" id="UP000199184">
    <property type="component" value="Unassembled WGS sequence"/>
</dbReference>
<dbReference type="EMBL" id="FMAI01000012">
    <property type="protein sequence ID" value="SCB47419.1"/>
    <property type="molecule type" value="Genomic_DNA"/>
</dbReference>
<sequence>MPAPGDDPDADLHGIYSYKAQTLPCQRRHRRTARRVWRTVVLATHMSLIRVRPGPHAAATGVIMLSGWISGAGVMPWAEVPTNKAKVTTAIHLIIAHLLLSGNEGLSDDPFQSRCHLHGCSNACGAWKVAACPCCARSNPSLPYHPLICVIRSHSKTIKRESLEALADRVNCKRARHSRVCSSPTTKAPADAGA</sequence>
<proteinExistence type="predicted"/>
<reference evidence="2" key="1">
    <citation type="submission" date="2016-08" db="EMBL/GenBank/DDBJ databases">
        <authorList>
            <person name="Varghese N."/>
            <person name="Submissions Spin"/>
        </authorList>
    </citation>
    <scope>NUCLEOTIDE SEQUENCE [LARGE SCALE GENOMIC DNA]</scope>
    <source>
        <strain evidence="2">ERR11</strain>
    </source>
</reference>
<keyword evidence="2" id="KW-1185">Reference proteome</keyword>
<accession>A0A1C3X5B7</accession>
<dbReference type="AlphaFoldDB" id="A0A1C3X5B7"/>
<protein>
    <submittedName>
        <fullName evidence="1">Uncharacterized protein</fullName>
    </submittedName>
</protein>